<feature type="transmembrane region" description="Helical" evidence="1">
    <location>
        <begin position="227"/>
        <end position="244"/>
    </location>
</feature>
<gene>
    <name evidence="2" type="ORF">HW555_010364</name>
</gene>
<dbReference type="EMBL" id="JACKWZ010000256">
    <property type="protein sequence ID" value="KAF9410597.1"/>
    <property type="molecule type" value="Genomic_DNA"/>
</dbReference>
<feature type="transmembrane region" description="Helical" evidence="1">
    <location>
        <begin position="347"/>
        <end position="363"/>
    </location>
</feature>
<protein>
    <recommendedName>
        <fullName evidence="4">Gustatory receptor</fullName>
    </recommendedName>
</protein>
<dbReference type="Proteomes" id="UP000648187">
    <property type="component" value="Unassembled WGS sequence"/>
</dbReference>
<evidence type="ECO:0000313" key="2">
    <source>
        <dbReference type="EMBL" id="KAF9410597.1"/>
    </source>
</evidence>
<feature type="transmembrane region" description="Helical" evidence="1">
    <location>
        <begin position="56"/>
        <end position="75"/>
    </location>
</feature>
<comment type="caution">
    <text evidence="2">The sequence shown here is derived from an EMBL/GenBank/DDBJ whole genome shotgun (WGS) entry which is preliminary data.</text>
</comment>
<evidence type="ECO:0000256" key="1">
    <source>
        <dbReference type="SAM" id="Phobius"/>
    </source>
</evidence>
<dbReference type="AlphaFoldDB" id="A0A835G795"/>
<keyword evidence="1" id="KW-1133">Transmembrane helix</keyword>
<evidence type="ECO:0008006" key="4">
    <source>
        <dbReference type="Google" id="ProtNLM"/>
    </source>
</evidence>
<accession>A0A835G795</accession>
<organism evidence="2 3">
    <name type="scientific">Spodoptera exigua</name>
    <name type="common">Beet armyworm</name>
    <name type="synonym">Noctua fulgens</name>
    <dbReference type="NCBI Taxonomy" id="7107"/>
    <lineage>
        <taxon>Eukaryota</taxon>
        <taxon>Metazoa</taxon>
        <taxon>Ecdysozoa</taxon>
        <taxon>Arthropoda</taxon>
        <taxon>Hexapoda</taxon>
        <taxon>Insecta</taxon>
        <taxon>Pterygota</taxon>
        <taxon>Neoptera</taxon>
        <taxon>Endopterygota</taxon>
        <taxon>Lepidoptera</taxon>
        <taxon>Glossata</taxon>
        <taxon>Ditrysia</taxon>
        <taxon>Noctuoidea</taxon>
        <taxon>Noctuidae</taxon>
        <taxon>Amphipyrinae</taxon>
        <taxon>Spodoptera</taxon>
    </lineage>
</organism>
<evidence type="ECO:0000313" key="3">
    <source>
        <dbReference type="Proteomes" id="UP000648187"/>
    </source>
</evidence>
<feature type="transmembrane region" description="Helical" evidence="1">
    <location>
        <begin position="95"/>
        <end position="119"/>
    </location>
</feature>
<keyword evidence="1" id="KW-0812">Transmembrane</keyword>
<name>A0A835G795_SPOEX</name>
<keyword evidence="3" id="KW-1185">Reference proteome</keyword>
<reference evidence="2" key="1">
    <citation type="submission" date="2020-08" db="EMBL/GenBank/DDBJ databases">
        <title>Spodoptera exigua strain:BAW_Kor-Di-RS1 Genome sequencing and assembly.</title>
        <authorList>
            <person name="Kim J."/>
            <person name="Nam H.Y."/>
            <person name="Kwon M."/>
            <person name="Choi J.H."/>
            <person name="Cho S.R."/>
            <person name="Kim G.-H."/>
        </authorList>
    </citation>
    <scope>NUCLEOTIDE SEQUENCE</scope>
    <source>
        <strain evidence="2">BAW_Kor-Di-RS1</strain>
        <tissue evidence="2">Whole-body</tissue>
    </source>
</reference>
<keyword evidence="1" id="KW-0472">Membrane</keyword>
<feature type="transmembrane region" description="Helical" evidence="1">
    <location>
        <begin position="264"/>
        <end position="284"/>
    </location>
</feature>
<proteinExistence type="predicted"/>
<sequence length="364" mass="43430">MQLIHLIREGVLTWISEVNYYSKHVEYEEEKYNERMKIMFQVYLDLMKAFELFKGIHQFLNFFFIADLFLFSLSFVQETIEIYKYHIPDDQQFHIMVWLAAVCFWITRRTVFIVLLCTLCEKYYMTISDADAYCSCLLNRFQETVAMKRLCKNVLRLNRAAFHKIRAYHVFTIDGQGVTTWVCDFKRYGDICLRVCEEESLRQMKLLFQVYVDLLEAFNIFKRTQHFIISILIVDVFTFILLYVEKIIEIAGMPEDNLSHLLQINIVTIIWMLKKTMFIVVLSAQCEKLYMAIYEADATCSYLLGKIQHRQEIKKLCKNLQRLHRAGFYMMRACYIFQLRGKLAQEFISLVFGYVVVLLQFAIL</sequence>